<keyword evidence="2" id="KW-0472">Membrane</keyword>
<dbReference type="EMBL" id="JANBUL010000348">
    <property type="protein sequence ID" value="KAJ2776604.1"/>
    <property type="molecule type" value="Genomic_DNA"/>
</dbReference>
<evidence type="ECO:0000256" key="2">
    <source>
        <dbReference type="SAM" id="Phobius"/>
    </source>
</evidence>
<protein>
    <submittedName>
        <fullName evidence="3">Uncharacterized protein</fullName>
    </submittedName>
</protein>
<sequence>MAAQEAGGARTWRRVAWGAGAAGAAGAAVGLNVAIVRNLQPIARHALTMGANWALLGAAFVAAREALLAEQAAKNARLRLRAAQTRAGDELFSSAVAGAVAGAALAFAARRTRAAAATGAVAFGALAAAAQAALTAANDARQTRILRRMGVLPAAPPQPSLAARARALVAADPVALLPDWFPLRRLAPGEYRAMLLRRRAELLADVAALRAAAEALDAREHALQQQLAG</sequence>
<feature type="transmembrane region" description="Helical" evidence="2">
    <location>
        <begin position="90"/>
        <end position="109"/>
    </location>
</feature>
<gene>
    <name evidence="3" type="ORF">H4R18_005583</name>
</gene>
<keyword evidence="2" id="KW-1133">Transmembrane helix</keyword>
<organism evidence="3 4">
    <name type="scientific">Coemansia javaensis</name>
    <dbReference type="NCBI Taxonomy" id="2761396"/>
    <lineage>
        <taxon>Eukaryota</taxon>
        <taxon>Fungi</taxon>
        <taxon>Fungi incertae sedis</taxon>
        <taxon>Zoopagomycota</taxon>
        <taxon>Kickxellomycotina</taxon>
        <taxon>Kickxellomycetes</taxon>
        <taxon>Kickxellales</taxon>
        <taxon>Kickxellaceae</taxon>
        <taxon>Coemansia</taxon>
    </lineage>
</organism>
<keyword evidence="2" id="KW-0812">Transmembrane</keyword>
<feature type="coiled-coil region" evidence="1">
    <location>
        <begin position="199"/>
        <end position="226"/>
    </location>
</feature>
<dbReference type="AlphaFoldDB" id="A0A9W8H217"/>
<evidence type="ECO:0000313" key="4">
    <source>
        <dbReference type="Proteomes" id="UP001140217"/>
    </source>
</evidence>
<feature type="transmembrane region" description="Helical" evidence="2">
    <location>
        <begin position="115"/>
        <end position="137"/>
    </location>
</feature>
<name>A0A9W8H217_9FUNG</name>
<proteinExistence type="predicted"/>
<dbReference type="PANTHER" id="PTHR41390:SF1">
    <property type="entry name" value="NADH-UBIQUINONE OXIDOREDUCTASE 213 KDA SUBUNIT"/>
    <property type="match status" value="1"/>
</dbReference>
<keyword evidence="4" id="KW-1185">Reference proteome</keyword>
<dbReference type="Proteomes" id="UP001140217">
    <property type="component" value="Unassembled WGS sequence"/>
</dbReference>
<reference evidence="3" key="1">
    <citation type="submission" date="2022-07" db="EMBL/GenBank/DDBJ databases">
        <title>Phylogenomic reconstructions and comparative analyses of Kickxellomycotina fungi.</title>
        <authorList>
            <person name="Reynolds N.K."/>
            <person name="Stajich J.E."/>
            <person name="Barry K."/>
            <person name="Grigoriev I.V."/>
            <person name="Crous P."/>
            <person name="Smith M.E."/>
        </authorList>
    </citation>
    <scope>NUCLEOTIDE SEQUENCE</scope>
    <source>
        <strain evidence="3">NBRC 105414</strain>
    </source>
</reference>
<keyword evidence="1" id="KW-0175">Coiled coil</keyword>
<accession>A0A9W8H217</accession>
<dbReference type="PANTHER" id="PTHR41390">
    <property type="entry name" value="CHROMOSOME 7, WHOLE GENOME SHOTGUN SEQUENCE"/>
    <property type="match status" value="1"/>
</dbReference>
<feature type="transmembrane region" description="Helical" evidence="2">
    <location>
        <begin position="15"/>
        <end position="35"/>
    </location>
</feature>
<evidence type="ECO:0000313" key="3">
    <source>
        <dbReference type="EMBL" id="KAJ2776604.1"/>
    </source>
</evidence>
<evidence type="ECO:0000256" key="1">
    <source>
        <dbReference type="SAM" id="Coils"/>
    </source>
</evidence>
<comment type="caution">
    <text evidence="3">The sequence shown here is derived from an EMBL/GenBank/DDBJ whole genome shotgun (WGS) entry which is preliminary data.</text>
</comment>